<dbReference type="Gene3D" id="1.20.5.2210">
    <property type="match status" value="1"/>
</dbReference>
<keyword evidence="11" id="KW-1185">Reference proteome</keyword>
<evidence type="ECO:0000256" key="4">
    <source>
        <dbReference type="ARBA" id="ARBA00022781"/>
    </source>
</evidence>
<name>A0A9Q0RME6_BLOTA</name>
<dbReference type="PANTHER" id="PTHR12733:SF3">
    <property type="entry name" value="ATP SYNTHASE F(0) COMPLEX SUBUNIT B1, MITOCHONDRIAL"/>
    <property type="match status" value="1"/>
</dbReference>
<keyword evidence="6 9" id="KW-0406">Ion transport</keyword>
<comment type="similarity">
    <text evidence="1 9">Belongs to the eukaryotic ATPase B chain family.</text>
</comment>
<comment type="subunit">
    <text evidence="9">F-type ATPases have 2 components, CF(1) - the catalytic core - and CF(0) - the membrane proton channel. CF(1) and CF(0) have multiple subunits.</text>
</comment>
<evidence type="ECO:0000256" key="6">
    <source>
        <dbReference type="ARBA" id="ARBA00023065"/>
    </source>
</evidence>
<evidence type="ECO:0000256" key="8">
    <source>
        <dbReference type="ARBA" id="ARBA00023136"/>
    </source>
</evidence>
<organism evidence="10 11">
    <name type="scientific">Blomia tropicalis</name>
    <name type="common">Mite</name>
    <dbReference type="NCBI Taxonomy" id="40697"/>
    <lineage>
        <taxon>Eukaryota</taxon>
        <taxon>Metazoa</taxon>
        <taxon>Ecdysozoa</taxon>
        <taxon>Arthropoda</taxon>
        <taxon>Chelicerata</taxon>
        <taxon>Arachnida</taxon>
        <taxon>Acari</taxon>
        <taxon>Acariformes</taxon>
        <taxon>Sarcoptiformes</taxon>
        <taxon>Astigmata</taxon>
        <taxon>Glycyphagoidea</taxon>
        <taxon>Echimyopodidae</taxon>
        <taxon>Blomia</taxon>
    </lineage>
</organism>
<dbReference type="OMA" id="PEEWFTF"/>
<keyword evidence="4 9" id="KW-0375">Hydrogen ion transport</keyword>
<gene>
    <name evidence="10" type="ORF">RDWZM_005511</name>
</gene>
<evidence type="ECO:0000256" key="3">
    <source>
        <dbReference type="ARBA" id="ARBA00022547"/>
    </source>
</evidence>
<dbReference type="SUPFAM" id="SSF161060">
    <property type="entry name" value="ATP synthase B chain-like"/>
    <property type="match status" value="1"/>
</dbReference>
<keyword evidence="5 9" id="KW-0999">Mitochondrion inner membrane</keyword>
<proteinExistence type="inferred from homology"/>
<evidence type="ECO:0000256" key="7">
    <source>
        <dbReference type="ARBA" id="ARBA00023128"/>
    </source>
</evidence>
<dbReference type="OrthoDB" id="67388at2759"/>
<dbReference type="InterPro" id="IPR013837">
    <property type="entry name" value="ATP_synth_F0_suB"/>
</dbReference>
<evidence type="ECO:0000256" key="2">
    <source>
        <dbReference type="ARBA" id="ARBA00022448"/>
    </source>
</evidence>
<dbReference type="GO" id="GO:0005743">
    <property type="term" value="C:mitochondrial inner membrane"/>
    <property type="evidence" value="ECO:0007669"/>
    <property type="project" value="UniProtKB-SubCell"/>
</dbReference>
<evidence type="ECO:0000256" key="5">
    <source>
        <dbReference type="ARBA" id="ARBA00022792"/>
    </source>
</evidence>
<keyword evidence="3 9" id="KW-0138">CF(0)</keyword>
<accession>A0A9Q0RME6</accession>
<comment type="subcellular location">
    <subcellularLocation>
        <location evidence="9">Mitochondrion</location>
    </subcellularLocation>
    <subcellularLocation>
        <location evidence="9">Mitochondrion inner membrane</location>
    </subcellularLocation>
</comment>
<evidence type="ECO:0000256" key="1">
    <source>
        <dbReference type="ARBA" id="ARBA00007479"/>
    </source>
</evidence>
<keyword evidence="7 9" id="KW-0496">Mitochondrion</keyword>
<dbReference type="GO" id="GO:0045259">
    <property type="term" value="C:proton-transporting ATP synthase complex"/>
    <property type="evidence" value="ECO:0007669"/>
    <property type="project" value="UniProtKB-KW"/>
</dbReference>
<comment type="function">
    <text evidence="9">Subunit b, of the mitochondrial membrane ATP synthase complex (F(1)F(0) ATP synthase or Complex V) that produces ATP from ADP in the presence of a proton gradient across the membrane which is generated by electron transport complexes of the respiratory chain. ATP synthase complex consist of a soluble F(1) head domain - the catalytic core - and a membrane F(1) domain - the membrane proton channel. These two domains are linked by a central stalk rotating inside the F(1) region and a stationary peripheral stalk. During catalysis, ATP synthesis in the catalytic domain of F(1) is coupled via a rotary mechanism of the central stalk subunits to proton translocation. In vivo, can only synthesize ATP although its ATP hydrolase activity can be activated artificially in vitro. Part of the complex F(0) domain. Part of the complex F(0) domain and the peripheric stalk, which acts as a stator to hold the catalytic alpha(3)beta(3) subcomplex and subunit a/ATP6 static relative to the rotary elements.</text>
</comment>
<dbReference type="InterPro" id="IPR008688">
    <property type="entry name" value="ATP_synth_Bsub_B/MI25"/>
</dbReference>
<keyword evidence="2 9" id="KW-0813">Transport</keyword>
<reference evidence="10" key="1">
    <citation type="submission" date="2022-12" db="EMBL/GenBank/DDBJ databases">
        <title>Genome assemblies of Blomia tropicalis.</title>
        <authorList>
            <person name="Cui Y."/>
        </authorList>
    </citation>
    <scope>NUCLEOTIDE SEQUENCE</scope>
    <source>
        <tissue evidence="10">Adult mites</tissue>
    </source>
</reference>
<evidence type="ECO:0000313" key="10">
    <source>
        <dbReference type="EMBL" id="KAJ6219699.1"/>
    </source>
</evidence>
<dbReference type="Proteomes" id="UP001142055">
    <property type="component" value="Chromosome 2"/>
</dbReference>
<dbReference type="Pfam" id="PF05405">
    <property type="entry name" value="Mt_ATP-synt_B"/>
    <property type="match status" value="1"/>
</dbReference>
<dbReference type="AlphaFoldDB" id="A0A9Q0RME6"/>
<protein>
    <recommendedName>
        <fullName evidence="9">ATP synthase subunit b</fullName>
    </recommendedName>
</protein>
<comment type="caution">
    <text evidence="10">The sequence shown here is derived from an EMBL/GenBank/DDBJ whole genome shotgun (WGS) entry which is preliminary data.</text>
</comment>
<sequence length="295" mass="34171">MLARTWLNSARAFGQNGLFCSSRGISSTPAVFMRFAPHLPSLSDSNGEEYDPKRETLESFLNIRFGDNFPTINDDKNPNRDLVNFPRPVQPDFPETVRLGILPESWFKMFYNKTGVTGPYVFLGTFGTFLLSKEWLVFEHELLVGIEATIILVFCIKAFGPNVRKSLCEQVDTNYAEWDKWQKGMINFLNDYIKSEQTIRDAPAEHKILFDAKRENIHLQLEAEFRRRQMEAYNTVRRRLEFLVAKEEAVRQFQQKHMVNWIIDNVAKSITPQQEKEALKNTLAELKKLAANANL</sequence>
<evidence type="ECO:0000256" key="9">
    <source>
        <dbReference type="RuleBase" id="RU368017"/>
    </source>
</evidence>
<dbReference type="EMBL" id="JAPWDV010000002">
    <property type="protein sequence ID" value="KAJ6219699.1"/>
    <property type="molecule type" value="Genomic_DNA"/>
</dbReference>
<evidence type="ECO:0000313" key="11">
    <source>
        <dbReference type="Proteomes" id="UP001142055"/>
    </source>
</evidence>
<dbReference type="PANTHER" id="PTHR12733">
    <property type="entry name" value="MITOCHONDRIAL ATP SYNTHASE B CHAIN"/>
    <property type="match status" value="1"/>
</dbReference>
<dbReference type="GO" id="GO:0046933">
    <property type="term" value="F:proton-transporting ATP synthase activity, rotational mechanism"/>
    <property type="evidence" value="ECO:0007669"/>
    <property type="project" value="TreeGrafter"/>
</dbReference>
<keyword evidence="8 9" id="KW-0472">Membrane</keyword>